<feature type="region of interest" description="Disordered" evidence="1">
    <location>
        <begin position="284"/>
        <end position="345"/>
    </location>
</feature>
<organism evidence="3">
    <name type="scientific">Thrips palmi</name>
    <name type="common">Melon thrips</name>
    <dbReference type="NCBI Taxonomy" id="161013"/>
    <lineage>
        <taxon>Eukaryota</taxon>
        <taxon>Metazoa</taxon>
        <taxon>Ecdysozoa</taxon>
        <taxon>Arthropoda</taxon>
        <taxon>Hexapoda</taxon>
        <taxon>Insecta</taxon>
        <taxon>Pterygota</taxon>
        <taxon>Neoptera</taxon>
        <taxon>Paraneoptera</taxon>
        <taxon>Thysanoptera</taxon>
        <taxon>Terebrantia</taxon>
        <taxon>Thripoidea</taxon>
        <taxon>Thripidae</taxon>
        <taxon>Thrips</taxon>
    </lineage>
</organism>
<feature type="compositionally biased region" description="Basic residues" evidence="1">
    <location>
        <begin position="128"/>
        <end position="140"/>
    </location>
</feature>
<evidence type="ECO:0000313" key="3">
    <source>
        <dbReference type="RefSeq" id="XP_034236490.1"/>
    </source>
</evidence>
<evidence type="ECO:0000313" key="2">
    <source>
        <dbReference type="Proteomes" id="UP000515158"/>
    </source>
</evidence>
<proteinExistence type="predicted"/>
<dbReference type="OrthoDB" id="7545960at2759"/>
<name>A0A6P8YHP7_THRPL</name>
<accession>A0A6P8YHP7</accession>
<keyword evidence="2" id="KW-1185">Reference proteome</keyword>
<protein>
    <submittedName>
        <fullName evidence="3">Uncharacterized protein LOC117642416</fullName>
    </submittedName>
</protein>
<feature type="region of interest" description="Disordered" evidence="1">
    <location>
        <begin position="81"/>
        <end position="157"/>
    </location>
</feature>
<dbReference type="AlphaFoldDB" id="A0A6P8YHP7"/>
<feature type="compositionally biased region" description="Polar residues" evidence="1">
    <location>
        <begin position="284"/>
        <end position="304"/>
    </location>
</feature>
<dbReference type="KEGG" id="tpal:117642416"/>
<feature type="compositionally biased region" description="Polar residues" evidence="1">
    <location>
        <begin position="234"/>
        <end position="251"/>
    </location>
</feature>
<evidence type="ECO:0000256" key="1">
    <source>
        <dbReference type="SAM" id="MobiDB-lite"/>
    </source>
</evidence>
<dbReference type="GeneID" id="117642416"/>
<gene>
    <name evidence="3" type="primary">LOC117642416</name>
</gene>
<dbReference type="RefSeq" id="XP_034236490.1">
    <property type="nucleotide sequence ID" value="XM_034380599.1"/>
</dbReference>
<feature type="compositionally biased region" description="Polar residues" evidence="1">
    <location>
        <begin position="190"/>
        <end position="204"/>
    </location>
</feature>
<reference evidence="3" key="1">
    <citation type="submission" date="2025-08" db="UniProtKB">
        <authorList>
            <consortium name="RefSeq"/>
        </authorList>
    </citation>
    <scope>IDENTIFICATION</scope>
    <source>
        <tissue evidence="3">Total insect</tissue>
    </source>
</reference>
<feature type="region of interest" description="Disordered" evidence="1">
    <location>
        <begin position="234"/>
        <end position="263"/>
    </location>
</feature>
<feature type="region of interest" description="Disordered" evidence="1">
    <location>
        <begin position="169"/>
        <end position="218"/>
    </location>
</feature>
<dbReference type="Proteomes" id="UP000515158">
    <property type="component" value="Unplaced"/>
</dbReference>
<dbReference type="InParanoid" id="A0A6P8YHP7"/>
<sequence length="512" mass="56842">MASKPFTTVTFLNEDRTEELCSEAVPNSWVFEHGTRAYWPDPPKKGHSDPRSKMVMTLQKPDTSWPSYPCKVRHSFDKYKKAREAANKQNDETDTVVTEPSDLEGVKRKRKRNTRYDNSSSDEEVQVKKKHKHKKKRKHVVYTDDEEEDQSVSTSEANLQAKIQDLLKLKEKPHSSQRQPGKTLLKVSAKENTPTTSKQQSNSDVGMGMTSRLGTRTVVRTASLTQIIGNTNSNKRADFTQTSGPGASSLSPCHESVPETLGDGSITEELRSSFFDALNESIQNKDTASQQSGSRSPSKLSTDENVGDANDGGSVKDSESKGAAGTGDDISSIGNPPLKMHSTKSVEERVRSSLISELSSKVDMVLLNQARLFSLLAPEEEFVERPPNLPPTPLKSVKAFSEFEVFLTKPVNADTLVTHLKLCVMDSASERDATAALLKMLISNNLSRALSWAGRCDKEKFSTSKLMNVISRVILKVFPKSRLVDCKNKVQRWLETSSQRKPDSDSDSEKLD</sequence>
<feature type="compositionally biased region" description="Basic and acidic residues" evidence="1">
    <location>
        <begin position="81"/>
        <end position="91"/>
    </location>
</feature>